<dbReference type="PROSITE" id="PS50893">
    <property type="entry name" value="ABC_TRANSPORTER_2"/>
    <property type="match status" value="1"/>
</dbReference>
<keyword evidence="10" id="KW-1185">Reference proteome</keyword>
<keyword evidence="5 7" id="KW-1133">Transmembrane helix</keyword>
<dbReference type="Pfam" id="PF01061">
    <property type="entry name" value="ABC2_membrane"/>
    <property type="match status" value="1"/>
</dbReference>
<keyword evidence="4 7" id="KW-0812">Transmembrane</keyword>
<dbReference type="SUPFAM" id="SSF52540">
    <property type="entry name" value="P-loop containing nucleoside triphosphate hydrolases"/>
    <property type="match status" value="1"/>
</dbReference>
<dbReference type="eggNOG" id="KOG0061">
    <property type="taxonomic scope" value="Eukaryota"/>
</dbReference>
<evidence type="ECO:0000256" key="6">
    <source>
        <dbReference type="ARBA" id="ARBA00023136"/>
    </source>
</evidence>
<dbReference type="InterPro" id="IPR027417">
    <property type="entry name" value="P-loop_NTPase"/>
</dbReference>
<feature type="transmembrane region" description="Helical" evidence="7">
    <location>
        <begin position="551"/>
        <end position="573"/>
    </location>
</feature>
<evidence type="ECO:0000313" key="10">
    <source>
        <dbReference type="Proteomes" id="UP000027135"/>
    </source>
</evidence>
<feature type="transmembrane region" description="Helical" evidence="7">
    <location>
        <begin position="489"/>
        <end position="506"/>
    </location>
</feature>
<keyword evidence="9" id="KW-0547">Nucleotide-binding</keyword>
<evidence type="ECO:0000256" key="5">
    <source>
        <dbReference type="ARBA" id="ARBA00022989"/>
    </source>
</evidence>
<keyword evidence="9" id="KW-0067">ATP-binding</keyword>
<dbReference type="PANTHER" id="PTHR48041">
    <property type="entry name" value="ABC TRANSPORTER G FAMILY MEMBER 28"/>
    <property type="match status" value="1"/>
</dbReference>
<dbReference type="GO" id="GO:0043190">
    <property type="term" value="C:ATP-binding cassette (ABC) transporter complex"/>
    <property type="evidence" value="ECO:0007669"/>
    <property type="project" value="TreeGrafter"/>
</dbReference>
<evidence type="ECO:0000259" key="8">
    <source>
        <dbReference type="PROSITE" id="PS50893"/>
    </source>
</evidence>
<comment type="subcellular location">
    <subcellularLocation>
        <location evidence="1">Membrane</location>
        <topology evidence="1">Multi-pass membrane protein</topology>
    </subcellularLocation>
</comment>
<keyword evidence="3" id="KW-0813">Transport</keyword>
<dbReference type="Gene3D" id="3.40.50.300">
    <property type="entry name" value="P-loop containing nucleotide triphosphate hydrolases"/>
    <property type="match status" value="1"/>
</dbReference>
<evidence type="ECO:0000256" key="1">
    <source>
        <dbReference type="ARBA" id="ARBA00004141"/>
    </source>
</evidence>
<dbReference type="GO" id="GO:0016887">
    <property type="term" value="F:ATP hydrolysis activity"/>
    <property type="evidence" value="ECO:0007669"/>
    <property type="project" value="InterPro"/>
</dbReference>
<sequence length="676" mass="75157">MIGNEYSLELCNVFHTGQVEPGTCLQRLMGSVKTGVILKDVSLLVHGGEVLAILGSKGSGKRALLEVISRRAQGPTRGQILLNGAPMSLQLFQQNCGYVTHKCDLLPGLTVQQTLHYAAHLTIGSKVSRYVKRSRMKQVMADLALTQVANRAVGDLTQSEYRRLMIGVQLVRDPVVLLLDEPTWDLDPLNTYLVISILSNHARKYGRTVVLTMEKPRSDVFPFLDRVAYLCLGDVVYTGGTRLMLDYFRSIGFPCPELENPLMYYLCLSTVDRRSRERFIESNHQIAALVEKFKLEGGPFRRKTSTIAPGGVQIIDPATDPMAVHNMGVPTVVGGSTTPSLANNKVPLSAFGRPNAFTVAFTLYMRNLAATFNFRVVGLTHVFLRLLALPVFHLLLWIFYSGMEDYQRTFVTRNGLIFNCLAGAYFVSIIVTSSTFPAFRTRYYQEAQEGLYSGPLFLLSYWLLSVPFAVVTVAAATRITYLLTGLNTVTDWLLFGAVQLACYLLAQQQTIALMLVVRSSFTASVVSIYITVVYLMLGSGTFRAFHSLSEWLLYLTYATQSRYAGTFLNLLMFGNNNWANLNGLPYDSKTNCTARFPQTQDALITASSSFVCRYADGIAYITGRYGRDDNGDALSDMLELDLNLAITFAFPIALVILNSLLYLIPLPAFIKAKFRE</sequence>
<feature type="transmembrane region" description="Helical" evidence="7">
    <location>
        <begin position="382"/>
        <end position="403"/>
    </location>
</feature>
<comment type="similarity">
    <text evidence="2">Belongs to the ABC transporter superfamily. ABCG family. Eye pigment precursor importer (TC 3.A.1.204) subfamily.</text>
</comment>
<evidence type="ECO:0000313" key="9">
    <source>
        <dbReference type="EMBL" id="KDR20187.1"/>
    </source>
</evidence>
<dbReference type="AlphaFoldDB" id="A0A067RID4"/>
<dbReference type="InterPro" id="IPR003439">
    <property type="entry name" value="ABC_transporter-like_ATP-bd"/>
</dbReference>
<evidence type="ECO:0000256" key="2">
    <source>
        <dbReference type="ARBA" id="ARBA00005814"/>
    </source>
</evidence>
<reference evidence="9 10" key="1">
    <citation type="journal article" date="2014" name="Nat. Commun.">
        <title>Molecular traces of alternative social organization in a termite genome.</title>
        <authorList>
            <person name="Terrapon N."/>
            <person name="Li C."/>
            <person name="Robertson H.M."/>
            <person name="Ji L."/>
            <person name="Meng X."/>
            <person name="Booth W."/>
            <person name="Chen Z."/>
            <person name="Childers C.P."/>
            <person name="Glastad K.M."/>
            <person name="Gokhale K."/>
            <person name="Gowin J."/>
            <person name="Gronenberg W."/>
            <person name="Hermansen R.A."/>
            <person name="Hu H."/>
            <person name="Hunt B.G."/>
            <person name="Huylmans A.K."/>
            <person name="Khalil S.M."/>
            <person name="Mitchell R.D."/>
            <person name="Munoz-Torres M.C."/>
            <person name="Mustard J.A."/>
            <person name="Pan H."/>
            <person name="Reese J.T."/>
            <person name="Scharf M.E."/>
            <person name="Sun F."/>
            <person name="Vogel H."/>
            <person name="Xiao J."/>
            <person name="Yang W."/>
            <person name="Yang Z."/>
            <person name="Yang Z."/>
            <person name="Zhou J."/>
            <person name="Zhu J."/>
            <person name="Brent C.S."/>
            <person name="Elsik C.G."/>
            <person name="Goodisman M.A."/>
            <person name="Liberles D.A."/>
            <person name="Roe R.M."/>
            <person name="Vargo E.L."/>
            <person name="Vilcinskas A."/>
            <person name="Wang J."/>
            <person name="Bornberg-Bauer E."/>
            <person name="Korb J."/>
            <person name="Zhang G."/>
            <person name="Liebig J."/>
        </authorList>
    </citation>
    <scope>NUCLEOTIDE SEQUENCE [LARGE SCALE GENOMIC DNA]</scope>
    <source>
        <tissue evidence="9">Whole organism</tissue>
    </source>
</reference>
<dbReference type="InterPro" id="IPR013525">
    <property type="entry name" value="ABC2_TM"/>
</dbReference>
<keyword evidence="6 7" id="KW-0472">Membrane</keyword>
<feature type="transmembrane region" description="Helical" evidence="7">
    <location>
        <begin position="456"/>
        <end position="477"/>
    </location>
</feature>
<dbReference type="GO" id="GO:0005524">
    <property type="term" value="F:ATP binding"/>
    <property type="evidence" value="ECO:0007669"/>
    <property type="project" value="UniProtKB-KW"/>
</dbReference>
<evidence type="ECO:0000256" key="7">
    <source>
        <dbReference type="SAM" id="Phobius"/>
    </source>
</evidence>
<dbReference type="STRING" id="136037.A0A067RID4"/>
<evidence type="ECO:0000256" key="4">
    <source>
        <dbReference type="ARBA" id="ARBA00022692"/>
    </source>
</evidence>
<accession>A0A067RID4</accession>
<feature type="transmembrane region" description="Helical" evidence="7">
    <location>
        <begin position="644"/>
        <end position="670"/>
    </location>
</feature>
<dbReference type="InParanoid" id="A0A067RID4"/>
<dbReference type="EMBL" id="KK852616">
    <property type="protein sequence ID" value="KDR20187.1"/>
    <property type="molecule type" value="Genomic_DNA"/>
</dbReference>
<proteinExistence type="inferred from homology"/>
<gene>
    <name evidence="9" type="ORF">L798_05649</name>
</gene>
<dbReference type="PANTHER" id="PTHR48041:SF113">
    <property type="entry name" value="ATP-BINDING CASSETTE SUB-FAMILY G MEMBER 5"/>
    <property type="match status" value="1"/>
</dbReference>
<dbReference type="OrthoDB" id="66620at2759"/>
<dbReference type="InterPro" id="IPR050352">
    <property type="entry name" value="ABCG_transporters"/>
</dbReference>
<dbReference type="OMA" id="SILWAFY"/>
<name>A0A067RID4_ZOONE</name>
<evidence type="ECO:0000256" key="3">
    <source>
        <dbReference type="ARBA" id="ARBA00022448"/>
    </source>
</evidence>
<dbReference type="FunFam" id="3.40.50.300:FF:001473">
    <property type="entry name" value="ATP-binding cassette transporter"/>
    <property type="match status" value="1"/>
</dbReference>
<organism evidence="9 10">
    <name type="scientific">Zootermopsis nevadensis</name>
    <name type="common">Dampwood termite</name>
    <dbReference type="NCBI Taxonomy" id="136037"/>
    <lineage>
        <taxon>Eukaryota</taxon>
        <taxon>Metazoa</taxon>
        <taxon>Ecdysozoa</taxon>
        <taxon>Arthropoda</taxon>
        <taxon>Hexapoda</taxon>
        <taxon>Insecta</taxon>
        <taxon>Pterygota</taxon>
        <taxon>Neoptera</taxon>
        <taxon>Polyneoptera</taxon>
        <taxon>Dictyoptera</taxon>
        <taxon>Blattodea</taxon>
        <taxon>Blattoidea</taxon>
        <taxon>Termitoidae</taxon>
        <taxon>Termopsidae</taxon>
        <taxon>Zootermopsis</taxon>
    </lineage>
</organism>
<feature type="transmembrane region" description="Helical" evidence="7">
    <location>
        <begin position="512"/>
        <end position="539"/>
    </location>
</feature>
<feature type="transmembrane region" description="Helical" evidence="7">
    <location>
        <begin position="415"/>
        <end position="436"/>
    </location>
</feature>
<dbReference type="Pfam" id="PF00005">
    <property type="entry name" value="ABC_tran"/>
    <property type="match status" value="1"/>
</dbReference>
<feature type="domain" description="ABC transporter" evidence="8">
    <location>
        <begin position="8"/>
        <end position="257"/>
    </location>
</feature>
<dbReference type="Proteomes" id="UP000027135">
    <property type="component" value="Unassembled WGS sequence"/>
</dbReference>
<dbReference type="GO" id="GO:0140359">
    <property type="term" value="F:ABC-type transporter activity"/>
    <property type="evidence" value="ECO:0007669"/>
    <property type="project" value="InterPro"/>
</dbReference>
<dbReference type="FunCoup" id="A0A067RID4">
    <property type="interactions" value="23"/>
</dbReference>
<protein>
    <submittedName>
        <fullName evidence="9">ATP-binding cassette sub-family G member 5</fullName>
    </submittedName>
</protein>